<sequence length="195" mass="22208">MAKRRHHVYTGMYTRQDRQIAHSAAPSNKTTIESFQNFINLMLRYIWTGYSLAYGNYLALATIIAVVLLSFLIPDISKKMHATTELNSMKKVLDVMTEEVNRAEAACLTTADEICYLQCSMQDGTTETQLRDVQDLSVCTSECMSSRISEPVQVEREIGIFQRIFNPHTNTSHKEIAIMSYLYTDSFNVEKTIAN</sequence>
<protein>
    <submittedName>
        <fullName evidence="2">Uncharacterized protein</fullName>
    </submittedName>
</protein>
<accession>A0ABN8AQI8</accession>
<proteinExistence type="predicted"/>
<keyword evidence="1" id="KW-1133">Transmembrane helix</keyword>
<dbReference type="EMBL" id="OU963903">
    <property type="protein sequence ID" value="CAH0397796.1"/>
    <property type="molecule type" value="Genomic_DNA"/>
</dbReference>
<keyword evidence="1" id="KW-0472">Membrane</keyword>
<evidence type="ECO:0000313" key="2">
    <source>
        <dbReference type="EMBL" id="CAH0397796.1"/>
    </source>
</evidence>
<keyword evidence="1" id="KW-0812">Transmembrane</keyword>
<name>A0ABN8AQI8_CHISP</name>
<gene>
    <name evidence="2" type="ORF">CHILSU_LOCUS881</name>
</gene>
<evidence type="ECO:0000313" key="3">
    <source>
        <dbReference type="Proteomes" id="UP001153292"/>
    </source>
</evidence>
<feature type="transmembrane region" description="Helical" evidence="1">
    <location>
        <begin position="52"/>
        <end position="73"/>
    </location>
</feature>
<evidence type="ECO:0000256" key="1">
    <source>
        <dbReference type="SAM" id="Phobius"/>
    </source>
</evidence>
<dbReference type="Proteomes" id="UP001153292">
    <property type="component" value="Chromosome 10"/>
</dbReference>
<organism evidence="2 3">
    <name type="scientific">Chilo suppressalis</name>
    <name type="common">Asiatic rice borer moth</name>
    <dbReference type="NCBI Taxonomy" id="168631"/>
    <lineage>
        <taxon>Eukaryota</taxon>
        <taxon>Metazoa</taxon>
        <taxon>Ecdysozoa</taxon>
        <taxon>Arthropoda</taxon>
        <taxon>Hexapoda</taxon>
        <taxon>Insecta</taxon>
        <taxon>Pterygota</taxon>
        <taxon>Neoptera</taxon>
        <taxon>Endopterygota</taxon>
        <taxon>Lepidoptera</taxon>
        <taxon>Glossata</taxon>
        <taxon>Ditrysia</taxon>
        <taxon>Pyraloidea</taxon>
        <taxon>Crambidae</taxon>
        <taxon>Crambinae</taxon>
        <taxon>Chilo</taxon>
    </lineage>
</organism>
<reference evidence="2" key="1">
    <citation type="submission" date="2021-12" db="EMBL/GenBank/DDBJ databases">
        <authorList>
            <person name="King R."/>
        </authorList>
    </citation>
    <scope>NUCLEOTIDE SEQUENCE</scope>
</reference>
<keyword evidence="3" id="KW-1185">Reference proteome</keyword>